<evidence type="ECO:0008006" key="3">
    <source>
        <dbReference type="Google" id="ProtNLM"/>
    </source>
</evidence>
<accession>A0A366ERD2</accession>
<evidence type="ECO:0000313" key="1">
    <source>
        <dbReference type="EMBL" id="RBP04948.1"/>
    </source>
</evidence>
<dbReference type="EMBL" id="QNRJ01000005">
    <property type="protein sequence ID" value="RBP04948.1"/>
    <property type="molecule type" value="Genomic_DNA"/>
</dbReference>
<evidence type="ECO:0000313" key="2">
    <source>
        <dbReference type="Proteomes" id="UP000252118"/>
    </source>
</evidence>
<proteinExistence type="predicted"/>
<dbReference type="Proteomes" id="UP000252118">
    <property type="component" value="Unassembled WGS sequence"/>
</dbReference>
<protein>
    <recommendedName>
        <fullName evidence="3">Gfo/Idh/MocA-like oxidoreductase C-terminal domain-containing protein</fullName>
    </recommendedName>
</protein>
<name>A0A366ERD2_9BACI</name>
<comment type="caution">
    <text evidence="1">The sequence shown here is derived from an EMBL/GenBank/DDBJ whole genome shotgun (WGS) entry which is preliminary data.</text>
</comment>
<organism evidence="1 2">
    <name type="scientific">Rossellomorea aquimaris</name>
    <dbReference type="NCBI Taxonomy" id="189382"/>
    <lineage>
        <taxon>Bacteria</taxon>
        <taxon>Bacillati</taxon>
        <taxon>Bacillota</taxon>
        <taxon>Bacilli</taxon>
        <taxon>Bacillales</taxon>
        <taxon>Bacillaceae</taxon>
        <taxon>Rossellomorea</taxon>
    </lineage>
</organism>
<reference evidence="1 2" key="1">
    <citation type="submission" date="2018-06" db="EMBL/GenBank/DDBJ databases">
        <title>Freshwater and sediment microbial communities from various areas in North America, analyzing microbe dynamics in response to fracking.</title>
        <authorList>
            <person name="Lamendella R."/>
        </authorList>
    </citation>
    <scope>NUCLEOTIDE SEQUENCE [LARGE SCALE GENOMIC DNA]</scope>
    <source>
        <strain evidence="1 2">97B</strain>
    </source>
</reference>
<dbReference type="RefSeq" id="WP_113969367.1">
    <property type="nucleotide sequence ID" value="NZ_QNRJ01000005.1"/>
</dbReference>
<gene>
    <name evidence="1" type="ORF">DET59_105238</name>
</gene>
<dbReference type="AlphaFoldDB" id="A0A366ERD2"/>
<sequence length="122" mass="13766">MFDLASHTLDILHFLIGPIQEANGFASNQGKDSIFYIWRRPRHITLTTVEGKEQWSFERPLHVHQPLVDTIVEELTGSSVSCPSTGDSGTRTNWVMDRIAGKCCYNTSYGIPAIQKERRALC</sequence>